<comment type="caution">
    <text evidence="2">The sequence shown here is derived from an EMBL/GenBank/DDBJ whole genome shotgun (WGS) entry which is preliminary data.</text>
</comment>
<dbReference type="EMBL" id="PGOL01004711">
    <property type="protein sequence ID" value="PKI36720.1"/>
    <property type="molecule type" value="Genomic_DNA"/>
</dbReference>
<organism evidence="2 3">
    <name type="scientific">Punica granatum</name>
    <name type="common">Pomegranate</name>
    <dbReference type="NCBI Taxonomy" id="22663"/>
    <lineage>
        <taxon>Eukaryota</taxon>
        <taxon>Viridiplantae</taxon>
        <taxon>Streptophyta</taxon>
        <taxon>Embryophyta</taxon>
        <taxon>Tracheophyta</taxon>
        <taxon>Spermatophyta</taxon>
        <taxon>Magnoliopsida</taxon>
        <taxon>eudicotyledons</taxon>
        <taxon>Gunneridae</taxon>
        <taxon>Pentapetalae</taxon>
        <taxon>rosids</taxon>
        <taxon>malvids</taxon>
        <taxon>Myrtales</taxon>
        <taxon>Lythraceae</taxon>
        <taxon>Punica</taxon>
    </lineage>
</organism>
<gene>
    <name evidence="2" type="ORF">CRG98_042885</name>
</gene>
<dbReference type="AlphaFoldDB" id="A0A2I0HYW3"/>
<name>A0A2I0HYW3_PUNGR</name>
<dbReference type="Proteomes" id="UP000233551">
    <property type="component" value="Unassembled WGS sequence"/>
</dbReference>
<feature type="signal peptide" evidence="1">
    <location>
        <begin position="1"/>
        <end position="34"/>
    </location>
</feature>
<proteinExistence type="predicted"/>
<evidence type="ECO:0000256" key="1">
    <source>
        <dbReference type="SAM" id="SignalP"/>
    </source>
</evidence>
<accession>A0A2I0HYW3</accession>
<protein>
    <submittedName>
        <fullName evidence="2">Uncharacterized protein</fullName>
    </submittedName>
</protein>
<reference evidence="2 3" key="1">
    <citation type="submission" date="2017-11" db="EMBL/GenBank/DDBJ databases">
        <title>De-novo sequencing of pomegranate (Punica granatum L.) genome.</title>
        <authorList>
            <person name="Akparov Z."/>
            <person name="Amiraslanov A."/>
            <person name="Hajiyeva S."/>
            <person name="Abbasov M."/>
            <person name="Kaur K."/>
            <person name="Hamwieh A."/>
            <person name="Solovyev V."/>
            <person name="Salamov A."/>
            <person name="Braich B."/>
            <person name="Kosarev P."/>
            <person name="Mahmoud A."/>
            <person name="Hajiyev E."/>
            <person name="Babayeva S."/>
            <person name="Izzatullayeva V."/>
            <person name="Mammadov A."/>
            <person name="Mammadov A."/>
            <person name="Sharifova S."/>
            <person name="Ojaghi J."/>
            <person name="Eynullazada K."/>
            <person name="Bayramov B."/>
            <person name="Abdulazimova A."/>
            <person name="Shahmuradov I."/>
        </authorList>
    </citation>
    <scope>NUCLEOTIDE SEQUENCE [LARGE SCALE GENOMIC DNA]</scope>
    <source>
        <strain evidence="3">cv. AG2017</strain>
        <tissue evidence="2">Leaf</tissue>
    </source>
</reference>
<keyword evidence="1" id="KW-0732">Signal</keyword>
<evidence type="ECO:0000313" key="2">
    <source>
        <dbReference type="EMBL" id="PKI36720.1"/>
    </source>
</evidence>
<feature type="chain" id="PRO_5014149966" evidence="1">
    <location>
        <begin position="35"/>
        <end position="133"/>
    </location>
</feature>
<evidence type="ECO:0000313" key="3">
    <source>
        <dbReference type="Proteomes" id="UP000233551"/>
    </source>
</evidence>
<sequence length="133" mass="14537">MAVKKVVESVSTVVIFVTLVLLLLLLHNHGGAQAQAQPITDPSEVRALTSLYQQWGKQASSAQWNISKEPCQGAAVDDTDILETAHNPFFKCDCSYDGGSTCHITKLYLPPLFLPPLATETTLHFTSWMSSAF</sequence>
<keyword evidence="3" id="KW-1185">Reference proteome</keyword>
<dbReference type="STRING" id="22663.A0A2I0HYW3"/>